<dbReference type="Pfam" id="PF00564">
    <property type="entry name" value="PB1"/>
    <property type="match status" value="1"/>
</dbReference>
<accession>A0A4S8JL40</accession>
<proteinExistence type="predicted"/>
<feature type="compositionally biased region" description="Pro residues" evidence="1">
    <location>
        <begin position="354"/>
        <end position="364"/>
    </location>
</feature>
<dbReference type="CDD" id="cd06410">
    <property type="entry name" value="PB1_UP2"/>
    <property type="match status" value="1"/>
</dbReference>
<feature type="domain" description="PB1" evidence="2">
    <location>
        <begin position="39"/>
        <end position="158"/>
    </location>
</feature>
<sequence>MATAAAAGDDDDSSSPSSMSPRNRLKFLCSYGGKILPRPYDGLLKYVGGDTRVLGVPRSISFSGLHSPPPHALMPSFVDVNVVHAWVAELKERIQGMFRRCEVIKYQLVSEDLDTLVTVTCDEELVHMLEEYDRLDALHPRSPSFASSPRFRLFLFASPSAASASGCHRPVATLDQRYVDAINTAAPTSPRRPMFTISSASSAFTSPTSTIDGPAALLALRPNAPLGGGMHRVQSTPNLSGGGMHRVSSTPNLGQNSGTGPQHHHNHHHHHPHHLLHRQQTSAAAAYGAQAAGMGGVWRTSGARRHEAGGFGSISWVPPSAPRAGVPYGSGSVCFGHADEASSGRQSRSGSPFRAPPREPIIWE</sequence>
<dbReference type="SUPFAM" id="SSF54277">
    <property type="entry name" value="CAD &amp; PB1 domains"/>
    <property type="match status" value="1"/>
</dbReference>
<dbReference type="SMART" id="SM00666">
    <property type="entry name" value="PB1"/>
    <property type="match status" value="1"/>
</dbReference>
<organism evidence="3 4">
    <name type="scientific">Musa balbisiana</name>
    <name type="common">Banana</name>
    <dbReference type="NCBI Taxonomy" id="52838"/>
    <lineage>
        <taxon>Eukaryota</taxon>
        <taxon>Viridiplantae</taxon>
        <taxon>Streptophyta</taxon>
        <taxon>Embryophyta</taxon>
        <taxon>Tracheophyta</taxon>
        <taxon>Spermatophyta</taxon>
        <taxon>Magnoliopsida</taxon>
        <taxon>Liliopsida</taxon>
        <taxon>Zingiberales</taxon>
        <taxon>Musaceae</taxon>
        <taxon>Musa</taxon>
    </lineage>
</organism>
<feature type="compositionally biased region" description="Basic residues" evidence="1">
    <location>
        <begin position="262"/>
        <end position="277"/>
    </location>
</feature>
<dbReference type="InterPro" id="IPR053198">
    <property type="entry name" value="Gynoecium_Dev_Regulator"/>
</dbReference>
<evidence type="ECO:0000259" key="2">
    <source>
        <dbReference type="SMART" id="SM00666"/>
    </source>
</evidence>
<gene>
    <name evidence="3" type="ORF">C4D60_Mb01t09790</name>
</gene>
<feature type="region of interest" description="Disordered" evidence="1">
    <location>
        <begin position="1"/>
        <end position="21"/>
    </location>
</feature>
<dbReference type="AlphaFoldDB" id="A0A4S8JL40"/>
<evidence type="ECO:0000313" key="4">
    <source>
        <dbReference type="Proteomes" id="UP000317650"/>
    </source>
</evidence>
<reference evidence="3 4" key="1">
    <citation type="journal article" date="2019" name="Nat. Plants">
        <title>Genome sequencing of Musa balbisiana reveals subgenome evolution and function divergence in polyploid bananas.</title>
        <authorList>
            <person name="Yao X."/>
        </authorList>
    </citation>
    <scope>NUCLEOTIDE SEQUENCE [LARGE SCALE GENOMIC DNA]</scope>
    <source>
        <strain evidence="4">cv. DH-PKW</strain>
        <tissue evidence="3">Leaves</tissue>
    </source>
</reference>
<feature type="region of interest" description="Disordered" evidence="1">
    <location>
        <begin position="337"/>
        <end position="364"/>
    </location>
</feature>
<evidence type="ECO:0000256" key="1">
    <source>
        <dbReference type="SAM" id="MobiDB-lite"/>
    </source>
</evidence>
<feature type="compositionally biased region" description="Polar residues" evidence="1">
    <location>
        <begin position="247"/>
        <end position="260"/>
    </location>
</feature>
<protein>
    <recommendedName>
        <fullName evidence="2">PB1 domain-containing protein</fullName>
    </recommendedName>
</protein>
<keyword evidence="4" id="KW-1185">Reference proteome</keyword>
<comment type="caution">
    <text evidence="3">The sequence shown here is derived from an EMBL/GenBank/DDBJ whole genome shotgun (WGS) entry which is preliminary data.</text>
</comment>
<dbReference type="PANTHER" id="PTHR31066:SF85">
    <property type="entry name" value="OS02G0809100 PROTEIN"/>
    <property type="match status" value="1"/>
</dbReference>
<dbReference type="EMBL" id="PYDT01000004">
    <property type="protein sequence ID" value="THU62878.1"/>
    <property type="molecule type" value="Genomic_DNA"/>
</dbReference>
<dbReference type="PANTHER" id="PTHR31066">
    <property type="entry name" value="OS05G0427100 PROTEIN-RELATED"/>
    <property type="match status" value="1"/>
</dbReference>
<name>A0A4S8JL40_MUSBA</name>
<feature type="region of interest" description="Disordered" evidence="1">
    <location>
        <begin position="237"/>
        <end position="288"/>
    </location>
</feature>
<dbReference type="Proteomes" id="UP000317650">
    <property type="component" value="Chromosome 1"/>
</dbReference>
<evidence type="ECO:0000313" key="3">
    <source>
        <dbReference type="EMBL" id="THU62878.1"/>
    </source>
</evidence>
<dbReference type="InterPro" id="IPR000270">
    <property type="entry name" value="PB1_dom"/>
</dbReference>